<sequence>MEHIAWADESIRHKNMPFPTYFMCACIVDDNNQLRELMLSLKPIHANKLHWRNMTTKEKLHTLSSLSTLNSISLIVAAEQMNPTPAERARRSVLRRLLNNLEHFEIDQLILESRTPTQDNLDRQLLSYLRTNHTISSIRIDHIRGVNEPCLWLPDQVLGAYGDTRTHTLDCSEFITNKILDEYITL</sequence>
<reference evidence="1" key="1">
    <citation type="journal article" date="2014" name="Int. J. Syst. Evol. Microbiol.">
        <title>Complete genome sequence of Corynebacterium casei LMG S-19264T (=DSM 44701T), isolated from a smear-ripened cheese.</title>
        <authorList>
            <consortium name="US DOE Joint Genome Institute (JGI-PGF)"/>
            <person name="Walter F."/>
            <person name="Albersmeier A."/>
            <person name="Kalinowski J."/>
            <person name="Ruckert C."/>
        </authorList>
    </citation>
    <scope>NUCLEOTIDE SEQUENCE</scope>
    <source>
        <strain evidence="1">CCM 8606</strain>
    </source>
</reference>
<evidence type="ECO:0008006" key="3">
    <source>
        <dbReference type="Google" id="ProtNLM"/>
    </source>
</evidence>
<proteinExistence type="predicted"/>
<protein>
    <recommendedName>
        <fullName evidence="3">DUF3800 domain-containing protein</fullName>
    </recommendedName>
</protein>
<name>A0A8J3EX51_9BIFI</name>
<organism evidence="1 2">
    <name type="scientific">Galliscardovia ingluviei</name>
    <dbReference type="NCBI Taxonomy" id="1769422"/>
    <lineage>
        <taxon>Bacteria</taxon>
        <taxon>Bacillati</taxon>
        <taxon>Actinomycetota</taxon>
        <taxon>Actinomycetes</taxon>
        <taxon>Bifidobacteriales</taxon>
        <taxon>Bifidobacteriaceae</taxon>
        <taxon>Galliscardovia</taxon>
    </lineage>
</organism>
<evidence type="ECO:0000313" key="2">
    <source>
        <dbReference type="Proteomes" id="UP000619536"/>
    </source>
</evidence>
<dbReference type="AlphaFoldDB" id="A0A8J3EX51"/>
<accession>A0A8J3EX51</accession>
<dbReference type="EMBL" id="BMDH01000001">
    <property type="protein sequence ID" value="GGI12454.1"/>
    <property type="molecule type" value="Genomic_DNA"/>
</dbReference>
<dbReference type="RefSeq" id="WP_188354309.1">
    <property type="nucleotide sequence ID" value="NZ_BMDH01000001.1"/>
</dbReference>
<dbReference type="Proteomes" id="UP000619536">
    <property type="component" value="Unassembled WGS sequence"/>
</dbReference>
<reference evidence="1" key="2">
    <citation type="submission" date="2020-09" db="EMBL/GenBank/DDBJ databases">
        <authorList>
            <person name="Sun Q."/>
            <person name="Sedlacek I."/>
        </authorList>
    </citation>
    <scope>NUCLEOTIDE SEQUENCE</scope>
    <source>
        <strain evidence="1">CCM 8606</strain>
    </source>
</reference>
<comment type="caution">
    <text evidence="1">The sequence shown here is derived from an EMBL/GenBank/DDBJ whole genome shotgun (WGS) entry which is preliminary data.</text>
</comment>
<evidence type="ECO:0000313" key="1">
    <source>
        <dbReference type="EMBL" id="GGI12454.1"/>
    </source>
</evidence>
<keyword evidence="2" id="KW-1185">Reference proteome</keyword>
<gene>
    <name evidence="1" type="ORF">GCM10007377_01040</name>
</gene>